<accession>A0A1Y3BSW1</accession>
<evidence type="ECO:0000256" key="1">
    <source>
        <dbReference type="SAM" id="MobiDB-lite"/>
    </source>
</evidence>
<proteinExistence type="predicted"/>
<reference evidence="2 3" key="1">
    <citation type="submission" date="2017-03" db="EMBL/GenBank/DDBJ databases">
        <title>Genome Survey of Euroglyphus maynei.</title>
        <authorList>
            <person name="Arlian L.G."/>
            <person name="Morgan M.S."/>
            <person name="Rider S.D."/>
        </authorList>
    </citation>
    <scope>NUCLEOTIDE SEQUENCE [LARGE SCALE GENOMIC DNA]</scope>
    <source>
        <strain evidence="2">Arlian Lab</strain>
        <tissue evidence="2">Whole body</tissue>
    </source>
</reference>
<name>A0A1Y3BSW1_EURMA</name>
<dbReference type="AlphaFoldDB" id="A0A1Y3BSW1"/>
<protein>
    <submittedName>
        <fullName evidence="2">Uncharacterized protein</fullName>
    </submittedName>
</protein>
<evidence type="ECO:0000313" key="2">
    <source>
        <dbReference type="EMBL" id="OTF82666.1"/>
    </source>
</evidence>
<evidence type="ECO:0000313" key="3">
    <source>
        <dbReference type="Proteomes" id="UP000194236"/>
    </source>
</evidence>
<dbReference type="EMBL" id="MUJZ01007332">
    <property type="protein sequence ID" value="OTF82666.1"/>
    <property type="molecule type" value="Genomic_DNA"/>
</dbReference>
<keyword evidence="3" id="KW-1185">Reference proteome</keyword>
<organism evidence="2 3">
    <name type="scientific">Euroglyphus maynei</name>
    <name type="common">Mayne's house dust mite</name>
    <dbReference type="NCBI Taxonomy" id="6958"/>
    <lineage>
        <taxon>Eukaryota</taxon>
        <taxon>Metazoa</taxon>
        <taxon>Ecdysozoa</taxon>
        <taxon>Arthropoda</taxon>
        <taxon>Chelicerata</taxon>
        <taxon>Arachnida</taxon>
        <taxon>Acari</taxon>
        <taxon>Acariformes</taxon>
        <taxon>Sarcoptiformes</taxon>
        <taxon>Astigmata</taxon>
        <taxon>Psoroptidia</taxon>
        <taxon>Analgoidea</taxon>
        <taxon>Pyroglyphidae</taxon>
        <taxon>Pyroglyphinae</taxon>
        <taxon>Euroglyphus</taxon>
    </lineage>
</organism>
<feature type="region of interest" description="Disordered" evidence="1">
    <location>
        <begin position="1"/>
        <end position="69"/>
    </location>
</feature>
<gene>
    <name evidence="2" type="ORF">BLA29_003584</name>
</gene>
<sequence length="69" mass="7649">MLSALGIHFDNLSQLPNESTSDWQLQPSSTLKSQPQLPNSSFDLGDNKDDEEDILEGEKTDDANNNDNN</sequence>
<dbReference type="Proteomes" id="UP000194236">
    <property type="component" value="Unassembled WGS sequence"/>
</dbReference>
<feature type="non-terminal residue" evidence="2">
    <location>
        <position position="69"/>
    </location>
</feature>
<comment type="caution">
    <text evidence="2">The sequence shown here is derived from an EMBL/GenBank/DDBJ whole genome shotgun (WGS) entry which is preliminary data.</text>
</comment>
<feature type="compositionally biased region" description="Polar residues" evidence="1">
    <location>
        <begin position="11"/>
        <end position="42"/>
    </location>
</feature>